<name>A0AAD7ZSX8_DIPPU</name>
<dbReference type="AlphaFoldDB" id="A0AAD7ZSX8"/>
<dbReference type="EMBL" id="JASPKZ010007239">
    <property type="protein sequence ID" value="KAJ9585886.1"/>
    <property type="molecule type" value="Genomic_DNA"/>
</dbReference>
<keyword evidence="4" id="KW-1185">Reference proteome</keyword>
<comment type="caution">
    <text evidence="3">The sequence shown here is derived from an EMBL/GenBank/DDBJ whole genome shotgun (WGS) entry which is preliminary data.</text>
</comment>
<dbReference type="InterPro" id="IPR028163">
    <property type="entry name" value="HAUS_6_N"/>
</dbReference>
<proteinExistence type="predicted"/>
<organism evidence="3 4">
    <name type="scientific">Diploptera punctata</name>
    <name type="common">Pacific beetle cockroach</name>
    <dbReference type="NCBI Taxonomy" id="6984"/>
    <lineage>
        <taxon>Eukaryota</taxon>
        <taxon>Metazoa</taxon>
        <taxon>Ecdysozoa</taxon>
        <taxon>Arthropoda</taxon>
        <taxon>Hexapoda</taxon>
        <taxon>Insecta</taxon>
        <taxon>Pterygota</taxon>
        <taxon>Neoptera</taxon>
        <taxon>Polyneoptera</taxon>
        <taxon>Dictyoptera</taxon>
        <taxon>Blattodea</taxon>
        <taxon>Blaberoidea</taxon>
        <taxon>Blaberidae</taxon>
        <taxon>Diplopterinae</taxon>
        <taxon>Diploptera</taxon>
    </lineage>
</organism>
<feature type="domain" description="HAUS augmin-like complex subunit 6 N-terminal" evidence="2">
    <location>
        <begin position="6"/>
        <end position="120"/>
    </location>
</feature>
<evidence type="ECO:0000259" key="2">
    <source>
        <dbReference type="Pfam" id="PF14661"/>
    </source>
</evidence>
<accession>A0AAD7ZSX8</accession>
<feature type="non-terminal residue" evidence="3">
    <location>
        <position position="290"/>
    </location>
</feature>
<sequence length="290" mass="33488">KYPEADLPHLSVSFLMNPGGDKFAHFMHKLALFVLYKVNSQDDSKILLPPKLLKNDEFANIKQTLLQELVEFETRKSLALQLKLDTLDSQKFEWECNLELNELDEKIKQQENKVKELIEAAPVPPLRKEKLLDLNNNNDAKTEWMQELEFEGRAVEALVHSVSKYRSSLEELNKSLSIAEIHKISDHCIDVDSIIQNGNDLDERTMELFQNVQKSDGSLTDFILRLYENQSELLSKLNSPVDIKKLNELAAELHAVDKDLNDCIQEYGTMENNIQEKLKKVRKNLDELLN</sequence>
<dbReference type="Pfam" id="PF14661">
    <property type="entry name" value="HAUS6_N"/>
    <property type="match status" value="1"/>
</dbReference>
<keyword evidence="1" id="KW-0175">Coiled coil</keyword>
<gene>
    <name evidence="3" type="ORF">L9F63_020474</name>
</gene>
<dbReference type="Proteomes" id="UP001233999">
    <property type="component" value="Unassembled WGS sequence"/>
</dbReference>
<feature type="coiled-coil region" evidence="1">
    <location>
        <begin position="93"/>
        <end position="120"/>
    </location>
</feature>
<reference evidence="3" key="2">
    <citation type="submission" date="2023-05" db="EMBL/GenBank/DDBJ databases">
        <authorList>
            <person name="Fouks B."/>
        </authorList>
    </citation>
    <scope>NUCLEOTIDE SEQUENCE</scope>
    <source>
        <strain evidence="3">Stay&amp;Tobe</strain>
        <tissue evidence="3">Testes</tissue>
    </source>
</reference>
<feature type="non-terminal residue" evidence="3">
    <location>
        <position position="1"/>
    </location>
</feature>
<protein>
    <recommendedName>
        <fullName evidence="2">HAUS augmin-like complex subunit 6 N-terminal domain-containing protein</fullName>
    </recommendedName>
</protein>
<reference evidence="3" key="1">
    <citation type="journal article" date="2023" name="IScience">
        <title>Live-bearing cockroach genome reveals convergent evolutionary mechanisms linked to viviparity in insects and beyond.</title>
        <authorList>
            <person name="Fouks B."/>
            <person name="Harrison M.C."/>
            <person name="Mikhailova A.A."/>
            <person name="Marchal E."/>
            <person name="English S."/>
            <person name="Carruthers M."/>
            <person name="Jennings E.C."/>
            <person name="Chiamaka E.L."/>
            <person name="Frigard R.A."/>
            <person name="Pippel M."/>
            <person name="Attardo G.M."/>
            <person name="Benoit J.B."/>
            <person name="Bornberg-Bauer E."/>
            <person name="Tobe S.S."/>
        </authorList>
    </citation>
    <scope>NUCLEOTIDE SEQUENCE</scope>
    <source>
        <strain evidence="3">Stay&amp;Tobe</strain>
    </source>
</reference>
<evidence type="ECO:0000313" key="3">
    <source>
        <dbReference type="EMBL" id="KAJ9585886.1"/>
    </source>
</evidence>
<evidence type="ECO:0000256" key="1">
    <source>
        <dbReference type="SAM" id="Coils"/>
    </source>
</evidence>
<evidence type="ECO:0000313" key="4">
    <source>
        <dbReference type="Proteomes" id="UP001233999"/>
    </source>
</evidence>